<reference evidence="2 3" key="1">
    <citation type="submission" date="2021-12" db="EMBL/GenBank/DDBJ databases">
        <title>Genome sequencing of bacteria with rrn-lacking chromosome and rrn-plasmid.</title>
        <authorList>
            <person name="Anda M."/>
            <person name="Iwasaki W."/>
        </authorList>
    </citation>
    <scope>NUCLEOTIDE SEQUENCE [LARGE SCALE GENOMIC DNA]</scope>
    <source>
        <strain evidence="2 3">NBRC 15940</strain>
    </source>
</reference>
<dbReference type="CDD" id="cd00683">
    <property type="entry name" value="Trans_IPPS_HH"/>
    <property type="match status" value="1"/>
</dbReference>
<evidence type="ECO:0000313" key="3">
    <source>
        <dbReference type="Proteomes" id="UP001310022"/>
    </source>
</evidence>
<dbReference type="SFLD" id="SFLDS00005">
    <property type="entry name" value="Isoprenoid_Synthase_Type_I"/>
    <property type="match status" value="1"/>
</dbReference>
<dbReference type="SFLD" id="SFLDG01212">
    <property type="entry name" value="Phytoene_synthase_like"/>
    <property type="match status" value="1"/>
</dbReference>
<dbReference type="PROSITE" id="PS01045">
    <property type="entry name" value="SQUALEN_PHYTOEN_SYN_2"/>
    <property type="match status" value="1"/>
</dbReference>
<sequence length="278" mass="32528">MIELFNKTTFDCARLVTQSYSTSFTLGIKTLDKELHEPIYAIYGFVRYADEIVDTFHGWNRETLLDKFEHDTYEAINQKISLNPILHAFQLVVNQYQIDLEFIDAFLNSMRMDLDKTTYCDKSYKTYIYGSAEVVGLMCLKVFCFHGEGDFDTLKPAACSLGSAFQKVNFLRDMKSDHEDRGRVYFPDINFDNFNQKDKDLIEMDIQKDFDDAYQGIIRLPENAKMGVYLAYIYYLKLFDKIKDASTDTVKNQRIRIPNPRKLALLAKTYLQFHLRVV</sequence>
<dbReference type="GO" id="GO:0016117">
    <property type="term" value="P:carotenoid biosynthetic process"/>
    <property type="evidence" value="ECO:0007669"/>
    <property type="project" value="UniProtKB-ARBA"/>
</dbReference>
<name>A0AAN4W0C6_9BACT</name>
<dbReference type="InterPro" id="IPR008949">
    <property type="entry name" value="Isoprenoid_synthase_dom_sf"/>
</dbReference>
<organism evidence="2 3">
    <name type="scientific">Persicobacter diffluens</name>
    <dbReference type="NCBI Taxonomy" id="981"/>
    <lineage>
        <taxon>Bacteria</taxon>
        <taxon>Pseudomonadati</taxon>
        <taxon>Bacteroidota</taxon>
        <taxon>Cytophagia</taxon>
        <taxon>Cytophagales</taxon>
        <taxon>Persicobacteraceae</taxon>
        <taxon>Persicobacter</taxon>
    </lineage>
</organism>
<dbReference type="EMBL" id="BQKE01000001">
    <property type="protein sequence ID" value="GJM62145.1"/>
    <property type="molecule type" value="Genomic_DNA"/>
</dbReference>
<dbReference type="InterPro" id="IPR044843">
    <property type="entry name" value="Trans_IPPS_bact-type"/>
</dbReference>
<dbReference type="PANTHER" id="PTHR31480">
    <property type="entry name" value="BIFUNCTIONAL LYCOPENE CYCLASE/PHYTOENE SYNTHASE"/>
    <property type="match status" value="1"/>
</dbReference>
<accession>A0AAN4W0C6</accession>
<evidence type="ECO:0000313" key="2">
    <source>
        <dbReference type="EMBL" id="GJM62145.1"/>
    </source>
</evidence>
<dbReference type="RefSeq" id="WP_338237497.1">
    <property type="nucleotide sequence ID" value="NZ_BQKE01000001.1"/>
</dbReference>
<dbReference type="Proteomes" id="UP001310022">
    <property type="component" value="Unassembled WGS sequence"/>
</dbReference>
<dbReference type="AlphaFoldDB" id="A0AAN4W0C6"/>
<dbReference type="GO" id="GO:0004311">
    <property type="term" value="F:geranylgeranyl diphosphate synthase activity"/>
    <property type="evidence" value="ECO:0007669"/>
    <property type="project" value="InterPro"/>
</dbReference>
<dbReference type="Gene3D" id="1.10.600.10">
    <property type="entry name" value="Farnesyl Diphosphate Synthase"/>
    <property type="match status" value="1"/>
</dbReference>
<dbReference type="InterPro" id="IPR019845">
    <property type="entry name" value="Squalene/phytoene_synthase_CS"/>
</dbReference>
<keyword evidence="3" id="KW-1185">Reference proteome</keyword>
<dbReference type="SFLD" id="SFLDG01018">
    <property type="entry name" value="Squalene/Phytoene_Synthase_Lik"/>
    <property type="match status" value="1"/>
</dbReference>
<keyword evidence="1" id="KW-0808">Transferase</keyword>
<proteinExistence type="predicted"/>
<protein>
    <submittedName>
        <fullName evidence="2">Phytoene synthase</fullName>
    </submittedName>
</protein>
<gene>
    <name evidence="2" type="primary">crtB</name>
    <name evidence="2" type="ORF">PEDI_26970</name>
</gene>
<comment type="caution">
    <text evidence="2">The sequence shown here is derived from an EMBL/GenBank/DDBJ whole genome shotgun (WGS) entry which is preliminary data.</text>
</comment>
<evidence type="ECO:0000256" key="1">
    <source>
        <dbReference type="ARBA" id="ARBA00022679"/>
    </source>
</evidence>
<dbReference type="InterPro" id="IPR002060">
    <property type="entry name" value="Squ/phyt_synthse"/>
</dbReference>
<dbReference type="Pfam" id="PF00494">
    <property type="entry name" value="SQS_PSY"/>
    <property type="match status" value="1"/>
</dbReference>
<dbReference type="SUPFAM" id="SSF48576">
    <property type="entry name" value="Terpenoid synthases"/>
    <property type="match status" value="1"/>
</dbReference>
<dbReference type="InterPro" id="IPR033904">
    <property type="entry name" value="Trans_IPPS_HH"/>
</dbReference>
<dbReference type="GO" id="GO:0051996">
    <property type="term" value="F:squalene synthase [NAD(P)H] activity"/>
    <property type="evidence" value="ECO:0007669"/>
    <property type="project" value="InterPro"/>
</dbReference>